<keyword evidence="1" id="KW-1133">Transmembrane helix</keyword>
<feature type="transmembrane region" description="Helical" evidence="1">
    <location>
        <begin position="101"/>
        <end position="120"/>
    </location>
</feature>
<dbReference type="Proteomes" id="UP000023152">
    <property type="component" value="Unassembled WGS sequence"/>
</dbReference>
<name>X6L9K3_RETFI</name>
<dbReference type="AlphaFoldDB" id="X6L9K3"/>
<keyword evidence="3" id="KW-1185">Reference proteome</keyword>
<gene>
    <name evidence="2" type="ORF">RFI_39487</name>
</gene>
<sequence length="166" mass="19221">DPDILLEKILHLIIVEKKTSCSAKSNKHIHCLLNNKNIPLLMKTAHNMLELFIIFCTLQNTCAMNKSPKGIYNDGRISKEDLFKMFSPSSMLKIDNTMKKLINVFVGIIFDNVLGFVIIFCQKSMDYFTHDDIIKYLQSDKRHKEDLCELFRRTMGRDFANSLLSV</sequence>
<keyword evidence="1" id="KW-0472">Membrane</keyword>
<dbReference type="EMBL" id="ASPP01047838">
    <property type="protein sequence ID" value="ETN98035.1"/>
    <property type="molecule type" value="Genomic_DNA"/>
</dbReference>
<proteinExistence type="predicted"/>
<feature type="non-terminal residue" evidence="2">
    <location>
        <position position="1"/>
    </location>
</feature>
<accession>X6L9K3</accession>
<dbReference type="OrthoDB" id="2122982at2759"/>
<evidence type="ECO:0000313" key="3">
    <source>
        <dbReference type="Proteomes" id="UP000023152"/>
    </source>
</evidence>
<organism evidence="2 3">
    <name type="scientific">Reticulomyxa filosa</name>
    <dbReference type="NCBI Taxonomy" id="46433"/>
    <lineage>
        <taxon>Eukaryota</taxon>
        <taxon>Sar</taxon>
        <taxon>Rhizaria</taxon>
        <taxon>Retaria</taxon>
        <taxon>Foraminifera</taxon>
        <taxon>Monothalamids</taxon>
        <taxon>Reticulomyxidae</taxon>
        <taxon>Reticulomyxa</taxon>
    </lineage>
</organism>
<comment type="caution">
    <text evidence="2">The sequence shown here is derived from an EMBL/GenBank/DDBJ whole genome shotgun (WGS) entry which is preliminary data.</text>
</comment>
<evidence type="ECO:0000313" key="2">
    <source>
        <dbReference type="EMBL" id="ETN98035.1"/>
    </source>
</evidence>
<reference evidence="2 3" key="1">
    <citation type="journal article" date="2013" name="Curr. Biol.">
        <title>The Genome of the Foraminiferan Reticulomyxa filosa.</title>
        <authorList>
            <person name="Glockner G."/>
            <person name="Hulsmann N."/>
            <person name="Schleicher M."/>
            <person name="Noegel A.A."/>
            <person name="Eichinger L."/>
            <person name="Gallinger C."/>
            <person name="Pawlowski J."/>
            <person name="Sierra R."/>
            <person name="Euteneuer U."/>
            <person name="Pillet L."/>
            <person name="Moustafa A."/>
            <person name="Platzer M."/>
            <person name="Groth M."/>
            <person name="Szafranski K."/>
            <person name="Schliwa M."/>
        </authorList>
    </citation>
    <scope>NUCLEOTIDE SEQUENCE [LARGE SCALE GENOMIC DNA]</scope>
</reference>
<protein>
    <submittedName>
        <fullName evidence="2">Uncharacterized protein</fullName>
    </submittedName>
</protein>
<evidence type="ECO:0000256" key="1">
    <source>
        <dbReference type="SAM" id="Phobius"/>
    </source>
</evidence>
<keyword evidence="1" id="KW-0812">Transmembrane</keyword>